<evidence type="ECO:0000313" key="1">
    <source>
        <dbReference type="EMBL" id="KAB2626848.1"/>
    </source>
</evidence>
<accession>A0A5N5HGT9</accession>
<reference evidence="1 2" key="1">
    <citation type="submission" date="2019-09" db="EMBL/GenBank/DDBJ databases">
        <authorList>
            <person name="Ou C."/>
        </authorList>
    </citation>
    <scope>NUCLEOTIDE SEQUENCE [LARGE SCALE GENOMIC DNA]</scope>
    <source>
        <strain evidence="1">S2</strain>
        <tissue evidence="1">Leaf</tissue>
    </source>
</reference>
<organism evidence="1 2">
    <name type="scientific">Pyrus ussuriensis x Pyrus communis</name>
    <dbReference type="NCBI Taxonomy" id="2448454"/>
    <lineage>
        <taxon>Eukaryota</taxon>
        <taxon>Viridiplantae</taxon>
        <taxon>Streptophyta</taxon>
        <taxon>Embryophyta</taxon>
        <taxon>Tracheophyta</taxon>
        <taxon>Spermatophyta</taxon>
        <taxon>Magnoliopsida</taxon>
        <taxon>eudicotyledons</taxon>
        <taxon>Gunneridae</taxon>
        <taxon>Pentapetalae</taxon>
        <taxon>rosids</taxon>
        <taxon>fabids</taxon>
        <taxon>Rosales</taxon>
        <taxon>Rosaceae</taxon>
        <taxon>Amygdaloideae</taxon>
        <taxon>Maleae</taxon>
        <taxon>Pyrus</taxon>
    </lineage>
</organism>
<comment type="caution">
    <text evidence="1">The sequence shown here is derived from an EMBL/GenBank/DDBJ whole genome shotgun (WGS) entry which is preliminary data.</text>
</comment>
<reference evidence="1 2" key="3">
    <citation type="submission" date="2019-11" db="EMBL/GenBank/DDBJ databases">
        <title>A de novo genome assembly of a pear dwarfing rootstock.</title>
        <authorList>
            <person name="Wang F."/>
            <person name="Wang J."/>
            <person name="Li S."/>
            <person name="Zhang Y."/>
            <person name="Fang M."/>
            <person name="Ma L."/>
            <person name="Zhao Y."/>
            <person name="Jiang S."/>
        </authorList>
    </citation>
    <scope>NUCLEOTIDE SEQUENCE [LARGE SCALE GENOMIC DNA]</scope>
    <source>
        <strain evidence="1">S2</strain>
        <tissue evidence="1">Leaf</tissue>
    </source>
</reference>
<gene>
    <name evidence="1" type="ORF">D8674_020466</name>
</gene>
<proteinExistence type="predicted"/>
<keyword evidence="2" id="KW-1185">Reference proteome</keyword>
<protein>
    <submittedName>
        <fullName evidence="1">Uncharacterized protein</fullName>
    </submittedName>
</protein>
<reference evidence="2" key="2">
    <citation type="submission" date="2019-10" db="EMBL/GenBank/DDBJ databases">
        <title>A de novo genome assembly of a pear dwarfing rootstock.</title>
        <authorList>
            <person name="Wang F."/>
            <person name="Wang J."/>
            <person name="Li S."/>
            <person name="Zhang Y."/>
            <person name="Fang M."/>
            <person name="Ma L."/>
            <person name="Zhao Y."/>
            <person name="Jiang S."/>
        </authorList>
    </citation>
    <scope>NUCLEOTIDE SEQUENCE [LARGE SCALE GENOMIC DNA]</scope>
</reference>
<dbReference type="Proteomes" id="UP000327157">
    <property type="component" value="Chromosome 2"/>
</dbReference>
<evidence type="ECO:0000313" key="2">
    <source>
        <dbReference type="Proteomes" id="UP000327157"/>
    </source>
</evidence>
<dbReference type="EMBL" id="SMOL01000157">
    <property type="protein sequence ID" value="KAB2626848.1"/>
    <property type="molecule type" value="Genomic_DNA"/>
</dbReference>
<sequence>MDTHAKLGSGMAHTYILAEVGILCDAVHGRGGRSLYGLNWFSSQNGNRGPSGLGWDLQVTPKVLGVGIHQN</sequence>
<dbReference type="AlphaFoldDB" id="A0A5N5HGT9"/>
<name>A0A5N5HGT9_9ROSA</name>